<dbReference type="Pfam" id="PF13855">
    <property type="entry name" value="LRR_8"/>
    <property type="match status" value="1"/>
</dbReference>
<accession>A0A2G2WWH6</accession>
<keyword evidence="9" id="KW-1185">Reference proteome</keyword>
<gene>
    <name evidence="8" type="ORF">CQW23_09363</name>
</gene>
<keyword evidence="5" id="KW-0677">Repeat</keyword>
<dbReference type="InterPro" id="IPR011009">
    <property type="entry name" value="Kinase-like_dom_sf"/>
</dbReference>
<evidence type="ECO:0000256" key="5">
    <source>
        <dbReference type="ARBA" id="ARBA00022737"/>
    </source>
</evidence>
<evidence type="ECO:0008006" key="10">
    <source>
        <dbReference type="Google" id="ProtNLM"/>
    </source>
</evidence>
<evidence type="ECO:0000256" key="1">
    <source>
        <dbReference type="ARBA" id="ARBA00004236"/>
    </source>
</evidence>
<dbReference type="InterPro" id="IPR032675">
    <property type="entry name" value="LRR_dom_sf"/>
</dbReference>
<evidence type="ECO:0000256" key="2">
    <source>
        <dbReference type="ARBA" id="ARBA00022475"/>
    </source>
</evidence>
<dbReference type="FunFam" id="3.80.10.10:FF:000299">
    <property type="entry name" value="Piriformospora indica-insensitive protein 2"/>
    <property type="match status" value="1"/>
</dbReference>
<evidence type="ECO:0000256" key="6">
    <source>
        <dbReference type="ARBA" id="ARBA00023136"/>
    </source>
</evidence>
<dbReference type="InterPro" id="IPR052941">
    <property type="entry name" value="StomDev_PlantInt_Reg"/>
</dbReference>
<name>A0A2G2WWH6_CAPBA</name>
<proteinExistence type="predicted"/>
<keyword evidence="4" id="KW-0732">Signal</keyword>
<dbReference type="Gene3D" id="1.10.510.10">
    <property type="entry name" value="Transferase(Phosphotransferase) domain 1"/>
    <property type="match status" value="1"/>
</dbReference>
<dbReference type="PANTHER" id="PTHR48004">
    <property type="entry name" value="OS01G0149700 PROTEIN"/>
    <property type="match status" value="1"/>
</dbReference>
<evidence type="ECO:0000256" key="4">
    <source>
        <dbReference type="ARBA" id="ARBA00022729"/>
    </source>
</evidence>
<evidence type="ECO:0000313" key="9">
    <source>
        <dbReference type="Proteomes" id="UP000224567"/>
    </source>
</evidence>
<dbReference type="GO" id="GO:0005886">
    <property type="term" value="C:plasma membrane"/>
    <property type="evidence" value="ECO:0007669"/>
    <property type="project" value="UniProtKB-SubCell"/>
</dbReference>
<dbReference type="EMBL" id="MLFT02000004">
    <property type="protein sequence ID" value="PHT49616.1"/>
    <property type="molecule type" value="Genomic_DNA"/>
</dbReference>
<comment type="subcellular location">
    <subcellularLocation>
        <location evidence="1">Cell membrane</location>
    </subcellularLocation>
</comment>
<evidence type="ECO:0000256" key="3">
    <source>
        <dbReference type="ARBA" id="ARBA00022614"/>
    </source>
</evidence>
<reference evidence="9" key="2">
    <citation type="journal article" date="2017" name="J. Anim. Genet.">
        <title>Multiple reference genome sequences of hot pepper reveal the massive evolution of plant disease resistance genes by retroduplication.</title>
        <authorList>
            <person name="Kim S."/>
            <person name="Park J."/>
            <person name="Yeom S.-I."/>
            <person name="Kim Y.-M."/>
            <person name="Seo E."/>
            <person name="Kim K.-T."/>
            <person name="Kim M.-S."/>
            <person name="Lee J.M."/>
            <person name="Cheong K."/>
            <person name="Shin H.-S."/>
            <person name="Kim S.-B."/>
            <person name="Han K."/>
            <person name="Lee J."/>
            <person name="Park M."/>
            <person name="Lee H.-A."/>
            <person name="Lee H.-Y."/>
            <person name="Lee Y."/>
            <person name="Oh S."/>
            <person name="Lee J.H."/>
            <person name="Choi E."/>
            <person name="Choi E."/>
            <person name="Lee S.E."/>
            <person name="Jeon J."/>
            <person name="Kim H."/>
            <person name="Choi G."/>
            <person name="Song H."/>
            <person name="Lee J."/>
            <person name="Lee S.-C."/>
            <person name="Kwon J.-K."/>
            <person name="Lee H.-Y."/>
            <person name="Koo N."/>
            <person name="Hong Y."/>
            <person name="Kim R.W."/>
            <person name="Kang W.-H."/>
            <person name="Huh J.H."/>
            <person name="Kang B.-C."/>
            <person name="Yang T.-J."/>
            <person name="Lee Y.-H."/>
            <person name="Bennetzen J.L."/>
            <person name="Choi D."/>
        </authorList>
    </citation>
    <scope>NUCLEOTIDE SEQUENCE [LARGE SCALE GENOMIC DNA]</scope>
    <source>
        <strain evidence="9">cv. PBC81</strain>
    </source>
</reference>
<comment type="caution">
    <text evidence="8">The sequence shown here is derived from an EMBL/GenBank/DDBJ whole genome shotgun (WGS) entry which is preliminary data.</text>
</comment>
<protein>
    <recommendedName>
        <fullName evidence="10">LRR receptor-like serine/threonine-protein kinase</fullName>
    </recommendedName>
</protein>
<dbReference type="AlphaFoldDB" id="A0A2G2WWH6"/>
<dbReference type="Gene3D" id="3.80.10.10">
    <property type="entry name" value="Ribonuclease Inhibitor"/>
    <property type="match status" value="2"/>
</dbReference>
<sequence length="513" mass="57003">MALDGRIPREFGNLTFLVSLDLRRNNFHGNLPQEMARLRRLKFLDLSVNNFSGEVPSWFGFLHQLQVLNLRNNSFTGSIPCSFSNISTLDTLNLNFNSIEGQIPKVIGNLRELKLRGNNLIGSIPLSLSNTSRLETLDISYNSLQGNIPEEIGNLHNMNLLSIQTNQLTGSIPLSVFNISRIENIGFTGNSLSGSLPNGLCNGIIPQEIGNLVSLVELAMEYNQITGSVPISLLNISLLQILSLSMNNLKYGLEGLVSTKCDVYSYGVMFLETFTRRKPNEFEGDLSLKQWVSYSLPDAVMEVVDANLLTSTVPLEKLSSIYTLENNSAGKAGTVPFRLYDFDDSLKSSPGHSLSSSKFEILKSHLPVLVFSYFIVGIHLFFAKWYCESSFGSVAVRTDLRVEISLVFFEAHNISPAVQAFSPERSQEQCPIDQTVEMEQNPRSLKKIKLSNGLKKVLSGKSAKPATTTEEQWQETDEKALSTIQLCLSHEVLRKVINEKTAAVYGVNWSLCT</sequence>
<evidence type="ECO:0000313" key="8">
    <source>
        <dbReference type="EMBL" id="PHT49616.1"/>
    </source>
</evidence>
<keyword evidence="7" id="KW-0325">Glycoprotein</keyword>
<dbReference type="OrthoDB" id="1293824at2759"/>
<dbReference type="InterPro" id="IPR001611">
    <property type="entry name" value="Leu-rich_rpt"/>
</dbReference>
<dbReference type="Pfam" id="PF00560">
    <property type="entry name" value="LRR_1"/>
    <property type="match status" value="3"/>
</dbReference>
<keyword evidence="2" id="KW-1003">Cell membrane</keyword>
<organism evidence="8 9">
    <name type="scientific">Capsicum baccatum</name>
    <name type="common">Peruvian pepper</name>
    <dbReference type="NCBI Taxonomy" id="33114"/>
    <lineage>
        <taxon>Eukaryota</taxon>
        <taxon>Viridiplantae</taxon>
        <taxon>Streptophyta</taxon>
        <taxon>Embryophyta</taxon>
        <taxon>Tracheophyta</taxon>
        <taxon>Spermatophyta</taxon>
        <taxon>Magnoliopsida</taxon>
        <taxon>eudicotyledons</taxon>
        <taxon>Gunneridae</taxon>
        <taxon>Pentapetalae</taxon>
        <taxon>asterids</taxon>
        <taxon>lamiids</taxon>
        <taxon>Solanales</taxon>
        <taxon>Solanaceae</taxon>
        <taxon>Solanoideae</taxon>
        <taxon>Capsiceae</taxon>
        <taxon>Capsicum</taxon>
    </lineage>
</organism>
<keyword evidence="3" id="KW-0433">Leucine-rich repeat</keyword>
<dbReference type="SUPFAM" id="SSF52047">
    <property type="entry name" value="RNI-like"/>
    <property type="match status" value="1"/>
</dbReference>
<keyword evidence="6" id="KW-0472">Membrane</keyword>
<dbReference type="PANTHER" id="PTHR48004:SF63">
    <property type="entry name" value="LRR RECEPTOR-LIKE SERINE_THREONINE-PROTEIN KINASE EFR"/>
    <property type="match status" value="1"/>
</dbReference>
<dbReference type="FunFam" id="3.80.10.10:FF:000041">
    <property type="entry name" value="LRR receptor-like serine/threonine-protein kinase ERECTA"/>
    <property type="match status" value="1"/>
</dbReference>
<evidence type="ECO:0000256" key="7">
    <source>
        <dbReference type="ARBA" id="ARBA00023180"/>
    </source>
</evidence>
<dbReference type="SUPFAM" id="SSF56112">
    <property type="entry name" value="Protein kinase-like (PK-like)"/>
    <property type="match status" value="1"/>
</dbReference>
<dbReference type="Proteomes" id="UP000224567">
    <property type="component" value="Unassembled WGS sequence"/>
</dbReference>
<reference evidence="8 9" key="1">
    <citation type="journal article" date="2017" name="Genome Biol.">
        <title>New reference genome sequences of hot pepper reveal the massive evolution of plant disease-resistance genes by retroduplication.</title>
        <authorList>
            <person name="Kim S."/>
            <person name="Park J."/>
            <person name="Yeom S.I."/>
            <person name="Kim Y.M."/>
            <person name="Seo E."/>
            <person name="Kim K.T."/>
            <person name="Kim M.S."/>
            <person name="Lee J.M."/>
            <person name="Cheong K."/>
            <person name="Shin H.S."/>
            <person name="Kim S.B."/>
            <person name="Han K."/>
            <person name="Lee J."/>
            <person name="Park M."/>
            <person name="Lee H.A."/>
            <person name="Lee H.Y."/>
            <person name="Lee Y."/>
            <person name="Oh S."/>
            <person name="Lee J.H."/>
            <person name="Choi E."/>
            <person name="Choi E."/>
            <person name="Lee S.E."/>
            <person name="Jeon J."/>
            <person name="Kim H."/>
            <person name="Choi G."/>
            <person name="Song H."/>
            <person name="Lee J."/>
            <person name="Lee S.C."/>
            <person name="Kwon J.K."/>
            <person name="Lee H.Y."/>
            <person name="Koo N."/>
            <person name="Hong Y."/>
            <person name="Kim R.W."/>
            <person name="Kang W.H."/>
            <person name="Huh J.H."/>
            <person name="Kang B.C."/>
            <person name="Yang T.J."/>
            <person name="Lee Y.H."/>
            <person name="Bennetzen J.L."/>
            <person name="Choi D."/>
        </authorList>
    </citation>
    <scope>NUCLEOTIDE SEQUENCE [LARGE SCALE GENOMIC DNA]</scope>
    <source>
        <strain evidence="9">cv. PBC81</strain>
    </source>
</reference>